<keyword evidence="1" id="KW-0175">Coiled coil</keyword>
<keyword evidence="4" id="KW-1185">Reference proteome</keyword>
<evidence type="ECO:0000313" key="3">
    <source>
        <dbReference type="EMBL" id="GMI19036.1"/>
    </source>
</evidence>
<reference evidence="3 4" key="1">
    <citation type="journal article" date="2023" name="Commun. Biol.">
        <title>Genome analysis of Parmales, the sister group of diatoms, reveals the evolutionary specialization of diatoms from phago-mixotrophs to photoautotrophs.</title>
        <authorList>
            <person name="Ban H."/>
            <person name="Sato S."/>
            <person name="Yoshikawa S."/>
            <person name="Yamada K."/>
            <person name="Nakamura Y."/>
            <person name="Ichinomiya M."/>
            <person name="Sato N."/>
            <person name="Blanc-Mathieu R."/>
            <person name="Endo H."/>
            <person name="Kuwata A."/>
            <person name="Ogata H."/>
        </authorList>
    </citation>
    <scope>NUCLEOTIDE SEQUENCE [LARGE SCALE GENOMIC DNA]</scope>
</reference>
<feature type="compositionally biased region" description="Basic and acidic residues" evidence="2">
    <location>
        <begin position="126"/>
        <end position="137"/>
    </location>
</feature>
<accession>A0ABQ6M3U8</accession>
<sequence length="262" mass="28178">MTALQEQLKKSTESNNKLAKDLKTARAKISAMQGASESQEDLGAKLLDTSTQLVEEAQKSVKVTAALETSKQKVADLKSEKAQFRELLFGGINGGVSDTSNYEHVSLADLLRLRLQEADNAVAEARRQADQRRKEAETMAPSMSETLPRQVEGGGEGGEAAADGEEGATGGATEGAIAGVQKLEQALKAMTSKNKALQGKYDGLENKLEQALSKIEDLKNVAGKNSLLADRSRTEKELRARAEQGLRLSNKKVEALSDHIEK</sequence>
<protein>
    <submittedName>
        <fullName evidence="3">Uncharacterized protein</fullName>
    </submittedName>
</protein>
<evidence type="ECO:0000256" key="2">
    <source>
        <dbReference type="SAM" id="MobiDB-lite"/>
    </source>
</evidence>
<name>A0ABQ6M3U8_9STRA</name>
<evidence type="ECO:0000313" key="4">
    <source>
        <dbReference type="Proteomes" id="UP001165060"/>
    </source>
</evidence>
<proteinExistence type="predicted"/>
<comment type="caution">
    <text evidence="3">The sequence shown here is derived from an EMBL/GenBank/DDBJ whole genome shotgun (WGS) entry which is preliminary data.</text>
</comment>
<feature type="non-terminal residue" evidence="3">
    <location>
        <position position="262"/>
    </location>
</feature>
<feature type="coiled-coil region" evidence="1">
    <location>
        <begin position="180"/>
        <end position="221"/>
    </location>
</feature>
<evidence type="ECO:0000256" key="1">
    <source>
        <dbReference type="SAM" id="Coils"/>
    </source>
</evidence>
<gene>
    <name evidence="3" type="ORF">TeGR_g2058</name>
</gene>
<feature type="region of interest" description="Disordered" evidence="2">
    <location>
        <begin position="126"/>
        <end position="176"/>
    </location>
</feature>
<dbReference type="EMBL" id="BRYB01004965">
    <property type="protein sequence ID" value="GMI19036.1"/>
    <property type="molecule type" value="Genomic_DNA"/>
</dbReference>
<organism evidence="3 4">
    <name type="scientific">Tetraparma gracilis</name>
    <dbReference type="NCBI Taxonomy" id="2962635"/>
    <lineage>
        <taxon>Eukaryota</taxon>
        <taxon>Sar</taxon>
        <taxon>Stramenopiles</taxon>
        <taxon>Ochrophyta</taxon>
        <taxon>Bolidophyceae</taxon>
        <taxon>Parmales</taxon>
        <taxon>Triparmaceae</taxon>
        <taxon>Tetraparma</taxon>
    </lineage>
</organism>
<feature type="coiled-coil region" evidence="1">
    <location>
        <begin position="1"/>
        <end position="28"/>
    </location>
</feature>
<dbReference type="Proteomes" id="UP001165060">
    <property type="component" value="Unassembled WGS sequence"/>
</dbReference>